<dbReference type="AlphaFoldDB" id="A0A4C1TM74"/>
<organism evidence="2 3">
    <name type="scientific">Eumeta variegata</name>
    <name type="common">Bagworm moth</name>
    <name type="synonym">Eumeta japonica</name>
    <dbReference type="NCBI Taxonomy" id="151549"/>
    <lineage>
        <taxon>Eukaryota</taxon>
        <taxon>Metazoa</taxon>
        <taxon>Ecdysozoa</taxon>
        <taxon>Arthropoda</taxon>
        <taxon>Hexapoda</taxon>
        <taxon>Insecta</taxon>
        <taxon>Pterygota</taxon>
        <taxon>Neoptera</taxon>
        <taxon>Endopterygota</taxon>
        <taxon>Lepidoptera</taxon>
        <taxon>Glossata</taxon>
        <taxon>Ditrysia</taxon>
        <taxon>Tineoidea</taxon>
        <taxon>Psychidae</taxon>
        <taxon>Oiketicinae</taxon>
        <taxon>Eumeta</taxon>
    </lineage>
</organism>
<evidence type="ECO:0000313" key="2">
    <source>
        <dbReference type="EMBL" id="GBP14421.1"/>
    </source>
</evidence>
<evidence type="ECO:0000256" key="1">
    <source>
        <dbReference type="SAM" id="MobiDB-lite"/>
    </source>
</evidence>
<sequence length="103" mass="11596">MILRHYGGIRGLLLGLLESYLSGRVQRLILMVRGLRDLHSLHRAWPNGTCECRRRVTCPMDDSWCRLGIGCHRKPSRVGSRSSCPAGSGLRRPGGVRELRLMT</sequence>
<evidence type="ECO:0000313" key="3">
    <source>
        <dbReference type="Proteomes" id="UP000299102"/>
    </source>
</evidence>
<accession>A0A4C1TM74</accession>
<comment type="caution">
    <text evidence="2">The sequence shown here is derived from an EMBL/GenBank/DDBJ whole genome shotgun (WGS) entry which is preliminary data.</text>
</comment>
<dbReference type="EMBL" id="BGZK01000063">
    <property type="protein sequence ID" value="GBP14421.1"/>
    <property type="molecule type" value="Genomic_DNA"/>
</dbReference>
<gene>
    <name evidence="2" type="ORF">EVAR_92406_1</name>
</gene>
<protein>
    <submittedName>
        <fullName evidence="2">Uncharacterized protein</fullName>
    </submittedName>
</protein>
<dbReference type="Proteomes" id="UP000299102">
    <property type="component" value="Unassembled WGS sequence"/>
</dbReference>
<proteinExistence type="predicted"/>
<keyword evidence="3" id="KW-1185">Reference proteome</keyword>
<feature type="region of interest" description="Disordered" evidence="1">
    <location>
        <begin position="76"/>
        <end position="103"/>
    </location>
</feature>
<reference evidence="2 3" key="1">
    <citation type="journal article" date="2019" name="Commun. Biol.">
        <title>The bagworm genome reveals a unique fibroin gene that provides high tensile strength.</title>
        <authorList>
            <person name="Kono N."/>
            <person name="Nakamura H."/>
            <person name="Ohtoshi R."/>
            <person name="Tomita M."/>
            <person name="Numata K."/>
            <person name="Arakawa K."/>
        </authorList>
    </citation>
    <scope>NUCLEOTIDE SEQUENCE [LARGE SCALE GENOMIC DNA]</scope>
</reference>
<name>A0A4C1TM74_EUMVA</name>